<gene>
    <name evidence="1" type="ORF">GCM10008983_18600</name>
</gene>
<organism evidence="1 2">
    <name type="scientific">Lentibacillus halophilus</name>
    <dbReference type="NCBI Taxonomy" id="295065"/>
    <lineage>
        <taxon>Bacteria</taxon>
        <taxon>Bacillati</taxon>
        <taxon>Bacillota</taxon>
        <taxon>Bacilli</taxon>
        <taxon>Bacillales</taxon>
        <taxon>Bacillaceae</taxon>
        <taxon>Lentibacillus</taxon>
    </lineage>
</organism>
<dbReference type="Proteomes" id="UP001501459">
    <property type="component" value="Unassembled WGS sequence"/>
</dbReference>
<dbReference type="SUPFAM" id="SSF52091">
    <property type="entry name" value="SpoIIaa-like"/>
    <property type="match status" value="1"/>
</dbReference>
<name>A0ABP3J7V1_9BACI</name>
<dbReference type="Pfam" id="PF11964">
    <property type="entry name" value="SpoIIAA-like"/>
    <property type="match status" value="1"/>
</dbReference>
<keyword evidence="2" id="KW-1185">Reference proteome</keyword>
<dbReference type="InterPro" id="IPR036513">
    <property type="entry name" value="STAS_dom_sf"/>
</dbReference>
<dbReference type="InterPro" id="IPR021866">
    <property type="entry name" value="SpoIIAA-like"/>
</dbReference>
<protein>
    <recommendedName>
        <fullName evidence="3">SpoIIAA-like</fullName>
    </recommendedName>
</protein>
<sequence length="117" mass="13405">MINVTSQKGSPIIEMVMKDKISKTDIETFEETLKQKITEQEPVHLLITFENLEGVTLKGLVEDLKMIKYLRSIKNVAVITDQTWIKADAKLENLIPGIKVDFFTPDNTEAAREWLIE</sequence>
<dbReference type="EMBL" id="BAAADM010000050">
    <property type="protein sequence ID" value="GAA0441782.1"/>
    <property type="molecule type" value="Genomic_DNA"/>
</dbReference>
<evidence type="ECO:0008006" key="3">
    <source>
        <dbReference type="Google" id="ProtNLM"/>
    </source>
</evidence>
<evidence type="ECO:0000313" key="1">
    <source>
        <dbReference type="EMBL" id="GAA0441782.1"/>
    </source>
</evidence>
<evidence type="ECO:0000313" key="2">
    <source>
        <dbReference type="Proteomes" id="UP001501459"/>
    </source>
</evidence>
<reference evidence="2" key="1">
    <citation type="journal article" date="2019" name="Int. J. Syst. Evol. Microbiol.">
        <title>The Global Catalogue of Microorganisms (GCM) 10K type strain sequencing project: providing services to taxonomists for standard genome sequencing and annotation.</title>
        <authorList>
            <consortium name="The Broad Institute Genomics Platform"/>
            <consortium name="The Broad Institute Genome Sequencing Center for Infectious Disease"/>
            <person name="Wu L."/>
            <person name="Ma J."/>
        </authorList>
    </citation>
    <scope>NUCLEOTIDE SEQUENCE [LARGE SCALE GENOMIC DNA]</scope>
    <source>
        <strain evidence="2">JCM 12149</strain>
    </source>
</reference>
<proteinExistence type="predicted"/>
<dbReference type="RefSeq" id="WP_343752576.1">
    <property type="nucleotide sequence ID" value="NZ_BAAADM010000050.1"/>
</dbReference>
<comment type="caution">
    <text evidence="1">The sequence shown here is derived from an EMBL/GenBank/DDBJ whole genome shotgun (WGS) entry which is preliminary data.</text>
</comment>
<accession>A0ABP3J7V1</accession>
<dbReference type="Gene3D" id="3.40.50.10600">
    <property type="entry name" value="SpoIIaa-like domains"/>
    <property type="match status" value="1"/>
</dbReference>
<dbReference type="InterPro" id="IPR038396">
    <property type="entry name" value="SpoIIAA-like_sf"/>
</dbReference>